<accession>K6YXY1</accession>
<dbReference type="AlphaFoldDB" id="K6YXY1"/>
<protein>
    <submittedName>
        <fullName evidence="1">Uncharacterized protein</fullName>
    </submittedName>
</protein>
<organism evidence="1 2">
    <name type="scientific">Paraglaciecola mesophila KMM 241</name>
    <dbReference type="NCBI Taxonomy" id="1128912"/>
    <lineage>
        <taxon>Bacteria</taxon>
        <taxon>Pseudomonadati</taxon>
        <taxon>Pseudomonadota</taxon>
        <taxon>Gammaproteobacteria</taxon>
        <taxon>Alteromonadales</taxon>
        <taxon>Alteromonadaceae</taxon>
        <taxon>Paraglaciecola</taxon>
    </lineage>
</organism>
<name>K6YXY1_9ALTE</name>
<reference evidence="1 2" key="1">
    <citation type="journal article" date="2017" name="Antonie Van Leeuwenhoek">
        <title>Rhizobium rhizosphaerae sp. nov., a novel species isolated from rice rhizosphere.</title>
        <authorList>
            <person name="Zhao J.J."/>
            <person name="Zhang J."/>
            <person name="Zhang R.J."/>
            <person name="Zhang C.W."/>
            <person name="Yin H.Q."/>
            <person name="Zhang X.X."/>
        </authorList>
    </citation>
    <scope>NUCLEOTIDE SEQUENCE [LARGE SCALE GENOMIC DNA]</scope>
    <source>
        <strain evidence="1 2">KMM 241</strain>
    </source>
</reference>
<gene>
    <name evidence="1" type="ORF">GMES_0732</name>
</gene>
<evidence type="ECO:0000313" key="2">
    <source>
        <dbReference type="Proteomes" id="UP000006263"/>
    </source>
</evidence>
<sequence length="42" mass="4751">MATSSQHLTCYKGQTIYKQLIGVETPVKGFFETTRKIAVFVQ</sequence>
<dbReference type="EMBL" id="BAEP01000011">
    <property type="protein sequence ID" value="GAC23032.1"/>
    <property type="molecule type" value="Genomic_DNA"/>
</dbReference>
<comment type="caution">
    <text evidence="1">The sequence shown here is derived from an EMBL/GenBank/DDBJ whole genome shotgun (WGS) entry which is preliminary data.</text>
</comment>
<proteinExistence type="predicted"/>
<dbReference type="Proteomes" id="UP000006263">
    <property type="component" value="Unassembled WGS sequence"/>
</dbReference>
<evidence type="ECO:0000313" key="1">
    <source>
        <dbReference type="EMBL" id="GAC23032.1"/>
    </source>
</evidence>